<keyword evidence="10" id="KW-1185">Reference proteome</keyword>
<dbReference type="eggNOG" id="COG1129">
    <property type="taxonomic scope" value="Bacteria"/>
</dbReference>
<dbReference type="PROSITE" id="PS50893">
    <property type="entry name" value="ABC_TRANSPORTER_2"/>
    <property type="match status" value="2"/>
</dbReference>
<dbReference type="RefSeq" id="WP_011811244.1">
    <property type="nucleotide sequence ID" value="NC_008786.1"/>
</dbReference>
<dbReference type="InterPro" id="IPR003439">
    <property type="entry name" value="ABC_transporter-like_ATP-bd"/>
</dbReference>
<keyword evidence="2" id="KW-0472">Membrane</keyword>
<keyword evidence="6" id="KW-0067">ATP-binding</keyword>
<dbReference type="GO" id="GO:0016887">
    <property type="term" value="F:ATP hydrolysis activity"/>
    <property type="evidence" value="ECO:0007669"/>
    <property type="project" value="InterPro"/>
</dbReference>
<feature type="compositionally biased region" description="Low complexity" evidence="7">
    <location>
        <begin position="9"/>
        <end position="20"/>
    </location>
</feature>
<proteinExistence type="predicted"/>
<dbReference type="KEGG" id="vei:Veis_3533"/>
<dbReference type="PROSITE" id="PS00211">
    <property type="entry name" value="ABC_TRANSPORTER_1"/>
    <property type="match status" value="1"/>
</dbReference>
<dbReference type="AlphaFoldDB" id="A1WNP5"/>
<dbReference type="PANTHER" id="PTHR43790">
    <property type="entry name" value="CARBOHYDRATE TRANSPORT ATP-BINDING PROTEIN MG119-RELATED"/>
    <property type="match status" value="1"/>
</dbReference>
<dbReference type="HOGENOM" id="CLU_000604_92_3_4"/>
<evidence type="ECO:0000256" key="7">
    <source>
        <dbReference type="SAM" id="MobiDB-lite"/>
    </source>
</evidence>
<feature type="domain" description="ABC transporter" evidence="8">
    <location>
        <begin position="275"/>
        <end position="519"/>
    </location>
</feature>
<sequence>MSAERPPEGAHTAAEGEGAPVRAARPPDLLELRQATKKYMGVPAIEAVDFTLRQGEIHALLGENGAGKSTLTKVMAGVVTLSSGQMLVQGRPVQLRNPLEARHQGIAMVFQETSLVPTMTVAQNLFLGQEAFFNRLRGVYIAAQQFLQSLNFDIDPTATVSMLGAAKKQMVEIARAVLHKARIIIFDEPTASLTPEEKKYFFDLVFALKARGVSVIFISHALEEALLLADRITVLRDGRHVVTDTKARFDRDRIVQAMVGRDLSQTIYGQKKNFVRPQGECLLSVRNLRMAAMVKNNSLSVFAGQVTGLFGLVGAGRTETFKVVAGLIKRDFFHGGQVLVRGRPVRYRVARQAVRDGIAYVTEDRKLEGFFEIMSIARNIYLGLLGKLPGAHGLVAQARIREIGAHWSRLLNVRAIDKDVKVIELSGGNQQKVVIAKSLVQEPDIIIFDEPTRGVDVGAIAEIHAVINRLADAGKAVVVISSYLPEVMALSDRILVAKQGKVVTEFSATEATQEAIMYAAIH</sequence>
<keyword evidence="5" id="KW-0547">Nucleotide-binding</keyword>
<evidence type="ECO:0000259" key="8">
    <source>
        <dbReference type="PROSITE" id="PS50893"/>
    </source>
</evidence>
<feature type="region of interest" description="Disordered" evidence="7">
    <location>
        <begin position="1"/>
        <end position="27"/>
    </location>
</feature>
<accession>A1WNP5</accession>
<dbReference type="Proteomes" id="UP000000374">
    <property type="component" value="Chromosome"/>
</dbReference>
<dbReference type="GO" id="GO:0005524">
    <property type="term" value="F:ATP binding"/>
    <property type="evidence" value="ECO:0007669"/>
    <property type="project" value="UniProtKB-KW"/>
</dbReference>
<evidence type="ECO:0000313" key="9">
    <source>
        <dbReference type="EMBL" id="ABM59252.1"/>
    </source>
</evidence>
<gene>
    <name evidence="9" type="ordered locus">Veis_3533</name>
</gene>
<dbReference type="SMART" id="SM00382">
    <property type="entry name" value="AAA"/>
    <property type="match status" value="2"/>
</dbReference>
<dbReference type="InterPro" id="IPR017871">
    <property type="entry name" value="ABC_transporter-like_CS"/>
</dbReference>
<keyword evidence="1" id="KW-0813">Transport</keyword>
<evidence type="ECO:0000256" key="2">
    <source>
        <dbReference type="ARBA" id="ARBA00022475"/>
    </source>
</evidence>
<evidence type="ECO:0000256" key="1">
    <source>
        <dbReference type="ARBA" id="ARBA00022448"/>
    </source>
</evidence>
<dbReference type="EMBL" id="CP000542">
    <property type="protein sequence ID" value="ABM59252.1"/>
    <property type="molecule type" value="Genomic_DNA"/>
</dbReference>
<dbReference type="InterPro" id="IPR027417">
    <property type="entry name" value="P-loop_NTPase"/>
</dbReference>
<dbReference type="GeneID" id="76461942"/>
<evidence type="ECO:0000256" key="5">
    <source>
        <dbReference type="ARBA" id="ARBA00022741"/>
    </source>
</evidence>
<dbReference type="Pfam" id="PF00005">
    <property type="entry name" value="ABC_tran"/>
    <property type="match status" value="2"/>
</dbReference>
<dbReference type="SUPFAM" id="SSF52540">
    <property type="entry name" value="P-loop containing nucleoside triphosphate hydrolases"/>
    <property type="match status" value="2"/>
</dbReference>
<protein>
    <submittedName>
        <fullName evidence="9">ABC transporter related</fullName>
    </submittedName>
</protein>
<evidence type="ECO:0000256" key="6">
    <source>
        <dbReference type="ARBA" id="ARBA00022840"/>
    </source>
</evidence>
<evidence type="ECO:0000256" key="4">
    <source>
        <dbReference type="ARBA" id="ARBA00022737"/>
    </source>
</evidence>
<organism evidence="9 10">
    <name type="scientific">Verminephrobacter eiseniae (strain EF01-2)</name>
    <dbReference type="NCBI Taxonomy" id="391735"/>
    <lineage>
        <taxon>Bacteria</taxon>
        <taxon>Pseudomonadati</taxon>
        <taxon>Pseudomonadota</taxon>
        <taxon>Betaproteobacteria</taxon>
        <taxon>Burkholderiales</taxon>
        <taxon>Comamonadaceae</taxon>
        <taxon>Verminephrobacter</taxon>
    </lineage>
</organism>
<evidence type="ECO:0000256" key="3">
    <source>
        <dbReference type="ARBA" id="ARBA00022597"/>
    </source>
</evidence>
<dbReference type="Gene3D" id="3.40.50.300">
    <property type="entry name" value="P-loop containing nucleotide triphosphate hydrolases"/>
    <property type="match status" value="2"/>
</dbReference>
<dbReference type="OrthoDB" id="9776369at2"/>
<keyword evidence="4" id="KW-0677">Repeat</keyword>
<dbReference type="InterPro" id="IPR003593">
    <property type="entry name" value="AAA+_ATPase"/>
</dbReference>
<keyword evidence="2" id="KW-1003">Cell membrane</keyword>
<reference evidence="10" key="1">
    <citation type="submission" date="2006-12" db="EMBL/GenBank/DDBJ databases">
        <title>Complete sequence of chromosome 1 of Verminephrobacter eiseniae EF01-2.</title>
        <authorList>
            <person name="Copeland A."/>
            <person name="Lucas S."/>
            <person name="Lapidus A."/>
            <person name="Barry K."/>
            <person name="Detter J.C."/>
            <person name="Glavina del Rio T."/>
            <person name="Dalin E."/>
            <person name="Tice H."/>
            <person name="Pitluck S."/>
            <person name="Chertkov O."/>
            <person name="Brettin T."/>
            <person name="Bruce D."/>
            <person name="Han C."/>
            <person name="Tapia R."/>
            <person name="Gilna P."/>
            <person name="Schmutz J."/>
            <person name="Larimer F."/>
            <person name="Land M."/>
            <person name="Hauser L."/>
            <person name="Kyrpides N."/>
            <person name="Kim E."/>
            <person name="Stahl D."/>
            <person name="Richardson P."/>
        </authorList>
    </citation>
    <scope>NUCLEOTIDE SEQUENCE [LARGE SCALE GENOMIC DNA]</scope>
    <source>
        <strain evidence="10">EF01-2</strain>
    </source>
</reference>
<evidence type="ECO:0000313" key="10">
    <source>
        <dbReference type="Proteomes" id="UP000000374"/>
    </source>
</evidence>
<dbReference type="PANTHER" id="PTHR43790:SF9">
    <property type="entry name" value="GALACTOFURANOSE TRANSPORTER ATP-BINDING PROTEIN YTFR"/>
    <property type="match status" value="1"/>
</dbReference>
<name>A1WNP5_VEREI</name>
<feature type="domain" description="ABC transporter" evidence="8">
    <location>
        <begin position="30"/>
        <end position="262"/>
    </location>
</feature>
<keyword evidence="3" id="KW-0762">Sugar transport</keyword>
<dbReference type="InterPro" id="IPR050107">
    <property type="entry name" value="ABC_carbohydrate_import_ATPase"/>
</dbReference>
<dbReference type="CDD" id="cd03215">
    <property type="entry name" value="ABC_Carb_Monos_II"/>
    <property type="match status" value="1"/>
</dbReference>
<dbReference type="CDD" id="cd03216">
    <property type="entry name" value="ABC_Carb_Monos_I"/>
    <property type="match status" value="1"/>
</dbReference>
<dbReference type="STRING" id="391735.Veis_3533"/>